<dbReference type="Proteomes" id="UP001549920">
    <property type="component" value="Unassembled WGS sequence"/>
</dbReference>
<evidence type="ECO:0000313" key="1">
    <source>
        <dbReference type="EMBL" id="KAL0881123.1"/>
    </source>
</evidence>
<dbReference type="PANTHER" id="PTHR33332">
    <property type="entry name" value="REVERSE TRANSCRIPTASE DOMAIN-CONTAINING PROTEIN"/>
    <property type="match status" value="1"/>
</dbReference>
<evidence type="ECO:0008006" key="3">
    <source>
        <dbReference type="Google" id="ProtNLM"/>
    </source>
</evidence>
<evidence type="ECO:0000313" key="2">
    <source>
        <dbReference type="Proteomes" id="UP001549920"/>
    </source>
</evidence>
<sequence length="282" mass="33279">MKIFANIEGTDNCAVLQNDLNTVVKWCQSNKMKLNVDKCSIISFTKKKNRITHSYTAQDTPLNRNTTVRDLGVLIDEQLTFRQHYEYIMKRSRRLLGFIFRSTKDFKNPRSMLSLFLSLVRSISEYCSPIWSPYYNVHIENIEKIQKKCLRYICYKYKFGRTLNNYSDRLSKFGIMSLQTRRARYDLLYLHKILHSSIDAPDLLSSLSINIRYRMRVPKVFTLSVYKNNTSFYSPLVRMCRSYNELVCGSKDTIVDVFNNKFSIYKKAVTDHFKPDVLSPHK</sequence>
<comment type="caution">
    <text evidence="1">The sequence shown here is derived from an EMBL/GenBank/DDBJ whole genome shotgun (WGS) entry which is preliminary data.</text>
</comment>
<organism evidence="1 2">
    <name type="scientific">Loxostege sticticalis</name>
    <name type="common">Beet webworm moth</name>
    <dbReference type="NCBI Taxonomy" id="481309"/>
    <lineage>
        <taxon>Eukaryota</taxon>
        <taxon>Metazoa</taxon>
        <taxon>Ecdysozoa</taxon>
        <taxon>Arthropoda</taxon>
        <taxon>Hexapoda</taxon>
        <taxon>Insecta</taxon>
        <taxon>Pterygota</taxon>
        <taxon>Neoptera</taxon>
        <taxon>Endopterygota</taxon>
        <taxon>Lepidoptera</taxon>
        <taxon>Glossata</taxon>
        <taxon>Ditrysia</taxon>
        <taxon>Pyraloidea</taxon>
        <taxon>Crambidae</taxon>
        <taxon>Pyraustinae</taxon>
        <taxon>Loxostege</taxon>
    </lineage>
</organism>
<gene>
    <name evidence="1" type="ORF">ABMA27_002244</name>
</gene>
<proteinExistence type="predicted"/>
<accession>A0ABR3HX48</accession>
<protein>
    <recommendedName>
        <fullName evidence="3">Reverse transcriptase</fullName>
    </recommendedName>
</protein>
<dbReference type="EMBL" id="JBEUOH010000012">
    <property type="protein sequence ID" value="KAL0881123.1"/>
    <property type="molecule type" value="Genomic_DNA"/>
</dbReference>
<dbReference type="PRINTS" id="PR01345">
    <property type="entry name" value="CERVTRCPTASE"/>
</dbReference>
<name>A0ABR3HX48_LOXSC</name>
<keyword evidence="2" id="KW-1185">Reference proteome</keyword>
<reference evidence="1 2" key="1">
    <citation type="submission" date="2024-06" db="EMBL/GenBank/DDBJ databases">
        <title>A chromosome-level genome assembly of beet webworm, Loxostege sticticalis.</title>
        <authorList>
            <person name="Zhang Y."/>
        </authorList>
    </citation>
    <scope>NUCLEOTIDE SEQUENCE [LARGE SCALE GENOMIC DNA]</scope>
    <source>
        <strain evidence="1">AQ026</strain>
        <tissue evidence="1">Whole body</tissue>
    </source>
</reference>